<name>A0A133XEC3_9RHOO</name>
<keyword evidence="4" id="KW-0067">ATP-binding</keyword>
<evidence type="ECO:0000256" key="3">
    <source>
        <dbReference type="ARBA" id="ARBA00022777"/>
    </source>
</evidence>
<dbReference type="GO" id="GO:0016020">
    <property type="term" value="C:membrane"/>
    <property type="evidence" value="ECO:0007669"/>
    <property type="project" value="TreeGrafter"/>
</dbReference>
<dbReference type="GO" id="GO:0005829">
    <property type="term" value="C:cytosol"/>
    <property type="evidence" value="ECO:0007669"/>
    <property type="project" value="TreeGrafter"/>
</dbReference>
<dbReference type="PANTHER" id="PTHR24348">
    <property type="entry name" value="SERINE/THREONINE-PROTEIN KINASE UNC-51-RELATED"/>
    <property type="match status" value="1"/>
</dbReference>
<keyword evidence="7" id="KW-1185">Reference proteome</keyword>
<dbReference type="Pfam" id="PF00069">
    <property type="entry name" value="Pkinase"/>
    <property type="match status" value="1"/>
</dbReference>
<protein>
    <recommendedName>
        <fullName evidence="5">Protein kinase domain-containing protein</fullName>
    </recommendedName>
</protein>
<dbReference type="PROSITE" id="PS50011">
    <property type="entry name" value="PROTEIN_KINASE_DOM"/>
    <property type="match status" value="1"/>
</dbReference>
<sequence>MSAAASLSNDDVYKIFTALADRYELIGDKPIGEKSGFGAVWRAKDNWLSCDVAIKISDCDLRDEIRICREIDGETVRIFDYYCTTDGWHAYTMELLQKPWTTLSSYIDHHKYKPNDIQHYFDVFELIRAALHGLNTLHGKPYQRQGCFVHADIKPANLFVLIKPKKQVFSVFRMPAHSEMIKIIDLGVSVKKGDPVIGYTRAYRPEGVTEGGPGFDLYALAVSLVELLTGKRPTHKQMADKRLIKKALAKYPSGSVYLDCFALDFVTKSKHAFTQKSVTARSLLQFLDDQLFNVEPLSLLCLRHLTKFVSNPLSKADMANVLYPVLAKYWGWKNHTAKRLDFTKDYIAQLYTDGFLLKMDQQNRYFVR</sequence>
<dbReference type="Gene3D" id="1.10.510.10">
    <property type="entry name" value="Transferase(Phosphotransferase) domain 1"/>
    <property type="match status" value="1"/>
</dbReference>
<comment type="caution">
    <text evidence="6">The sequence shown here is derived from an EMBL/GenBank/DDBJ whole genome shotgun (WGS) entry which is preliminary data.</text>
</comment>
<dbReference type="InterPro" id="IPR045269">
    <property type="entry name" value="Atg1-like"/>
</dbReference>
<evidence type="ECO:0000313" key="6">
    <source>
        <dbReference type="EMBL" id="KXB29292.1"/>
    </source>
</evidence>
<dbReference type="GO" id="GO:0000407">
    <property type="term" value="C:phagophore assembly site"/>
    <property type="evidence" value="ECO:0007669"/>
    <property type="project" value="TreeGrafter"/>
</dbReference>
<evidence type="ECO:0000256" key="1">
    <source>
        <dbReference type="ARBA" id="ARBA00022679"/>
    </source>
</evidence>
<feature type="domain" description="Protein kinase" evidence="5">
    <location>
        <begin position="26"/>
        <end position="292"/>
    </location>
</feature>
<keyword evidence="2" id="KW-0547">Nucleotide-binding</keyword>
<keyword evidence="1" id="KW-0808">Transferase</keyword>
<dbReference type="GO" id="GO:0004674">
    <property type="term" value="F:protein serine/threonine kinase activity"/>
    <property type="evidence" value="ECO:0007669"/>
    <property type="project" value="InterPro"/>
</dbReference>
<dbReference type="SUPFAM" id="SSF56112">
    <property type="entry name" value="Protein kinase-like (PK-like)"/>
    <property type="match status" value="1"/>
</dbReference>
<dbReference type="GO" id="GO:0005524">
    <property type="term" value="F:ATP binding"/>
    <property type="evidence" value="ECO:0007669"/>
    <property type="project" value="UniProtKB-KW"/>
</dbReference>
<dbReference type="SMART" id="SM00220">
    <property type="entry name" value="S_TKc"/>
    <property type="match status" value="1"/>
</dbReference>
<accession>A0A133XEC3</accession>
<dbReference type="Proteomes" id="UP000070186">
    <property type="component" value="Unassembled WGS sequence"/>
</dbReference>
<organism evidence="6 7">
    <name type="scientific">Dechloromonas denitrificans</name>
    <dbReference type="NCBI Taxonomy" id="281362"/>
    <lineage>
        <taxon>Bacteria</taxon>
        <taxon>Pseudomonadati</taxon>
        <taxon>Pseudomonadota</taxon>
        <taxon>Betaproteobacteria</taxon>
        <taxon>Rhodocyclales</taxon>
        <taxon>Azonexaceae</taxon>
        <taxon>Dechloromonas</taxon>
    </lineage>
</organism>
<evidence type="ECO:0000259" key="5">
    <source>
        <dbReference type="PROSITE" id="PS50011"/>
    </source>
</evidence>
<dbReference type="PANTHER" id="PTHR24348:SF22">
    <property type="entry name" value="NON-SPECIFIC SERINE_THREONINE PROTEIN KINASE"/>
    <property type="match status" value="1"/>
</dbReference>
<dbReference type="InterPro" id="IPR008271">
    <property type="entry name" value="Ser/Thr_kinase_AS"/>
</dbReference>
<dbReference type="PROSITE" id="PS00108">
    <property type="entry name" value="PROTEIN_KINASE_ST"/>
    <property type="match status" value="1"/>
</dbReference>
<dbReference type="InterPro" id="IPR000719">
    <property type="entry name" value="Prot_kinase_dom"/>
</dbReference>
<dbReference type="STRING" id="281362.AT959_15070"/>
<evidence type="ECO:0000313" key="7">
    <source>
        <dbReference type="Proteomes" id="UP000070186"/>
    </source>
</evidence>
<gene>
    <name evidence="6" type="ORF">AT959_15070</name>
</gene>
<dbReference type="RefSeq" id="WP_066884619.1">
    <property type="nucleotide sequence ID" value="NZ_LODL01000035.1"/>
</dbReference>
<dbReference type="AlphaFoldDB" id="A0A133XEC3"/>
<proteinExistence type="predicted"/>
<reference evidence="6 7" key="1">
    <citation type="submission" date="2015-12" db="EMBL/GenBank/DDBJ databases">
        <title>Nitrous oxide reduction kinetics distinguish bacteria harboring typical versus atypical NosZ.</title>
        <authorList>
            <person name="Yoon S."/>
            <person name="Nissen S."/>
            <person name="Park D."/>
            <person name="Sanford R.A."/>
            <person name="Loeffler F.E."/>
        </authorList>
    </citation>
    <scope>NUCLEOTIDE SEQUENCE [LARGE SCALE GENOMIC DNA]</scope>
    <source>
        <strain evidence="6 7">ATCC BAA-841</strain>
    </source>
</reference>
<dbReference type="InterPro" id="IPR011009">
    <property type="entry name" value="Kinase-like_dom_sf"/>
</dbReference>
<evidence type="ECO:0000256" key="4">
    <source>
        <dbReference type="ARBA" id="ARBA00022840"/>
    </source>
</evidence>
<keyword evidence="3" id="KW-0418">Kinase</keyword>
<dbReference type="EMBL" id="LODL01000035">
    <property type="protein sequence ID" value="KXB29292.1"/>
    <property type="molecule type" value="Genomic_DNA"/>
</dbReference>
<dbReference type="GO" id="GO:0005776">
    <property type="term" value="C:autophagosome"/>
    <property type="evidence" value="ECO:0007669"/>
    <property type="project" value="TreeGrafter"/>
</dbReference>
<evidence type="ECO:0000256" key="2">
    <source>
        <dbReference type="ARBA" id="ARBA00022741"/>
    </source>
</evidence>